<evidence type="ECO:0000256" key="2">
    <source>
        <dbReference type="ARBA" id="ARBA00022840"/>
    </source>
</evidence>
<keyword evidence="1" id="KW-0547">Nucleotide-binding</keyword>
<protein>
    <submittedName>
        <fullName evidence="4">Flagellar biosynthesis protein FlhG</fullName>
    </submittedName>
</protein>
<dbReference type="SUPFAM" id="SSF52540">
    <property type="entry name" value="P-loop containing nucleoside triphosphate hydrolases"/>
    <property type="match status" value="1"/>
</dbReference>
<dbReference type="InterPro" id="IPR002586">
    <property type="entry name" value="CobQ/CobB/MinD/ParA_Nub-bd_dom"/>
</dbReference>
<keyword evidence="4" id="KW-0282">Flagellum</keyword>
<proteinExistence type="predicted"/>
<sequence>MASYDIDQAAGLRRMLERPVPRLFTFFSVLGEEEKSAMLINIAASLSQAKHNVLVVDGDVASTGLLTRIGLRHDVATLQEVARMERPLREATRMLPEGFAMARIARRSVPVASDPQAGRLAEIFDSLIEQAEITLVNGVLASDQSLPVPTMEMGEIVIQVSTTATSIKAAYVLLKSLSDRIGRRPFSLIVNDATEAEARTVYANMAQAASRYLAAQLKFLGAIPADDHIRRATGQGRAVMDVFPFAGAALAFQRLSKQFTAADTARSTYGMATDGASLGV</sequence>
<dbReference type="PANTHER" id="PTHR43384:SF6">
    <property type="entry name" value="SEPTUM SITE-DETERMINING PROTEIN MIND HOMOLOG, CHLOROPLASTIC"/>
    <property type="match status" value="1"/>
</dbReference>
<feature type="domain" description="CobQ/CobB/MinD/ParA nucleotide binding" evidence="3">
    <location>
        <begin position="31"/>
        <end position="237"/>
    </location>
</feature>
<dbReference type="Pfam" id="PF01656">
    <property type="entry name" value="CbiA"/>
    <property type="match status" value="1"/>
</dbReference>
<accession>A0ABU1P822</accession>
<keyword evidence="4" id="KW-0969">Cilium</keyword>
<organism evidence="4 5">
    <name type="scientific">Herbaspirillum frisingense</name>
    <dbReference type="NCBI Taxonomy" id="92645"/>
    <lineage>
        <taxon>Bacteria</taxon>
        <taxon>Pseudomonadati</taxon>
        <taxon>Pseudomonadota</taxon>
        <taxon>Betaproteobacteria</taxon>
        <taxon>Burkholderiales</taxon>
        <taxon>Oxalobacteraceae</taxon>
        <taxon>Herbaspirillum</taxon>
    </lineage>
</organism>
<dbReference type="InterPro" id="IPR050625">
    <property type="entry name" value="ParA/MinD_ATPase"/>
</dbReference>
<keyword evidence="2" id="KW-0067">ATP-binding</keyword>
<dbReference type="Gene3D" id="3.40.50.300">
    <property type="entry name" value="P-loop containing nucleotide triphosphate hydrolases"/>
    <property type="match status" value="1"/>
</dbReference>
<gene>
    <name evidence="4" type="ORF">J2W50_000240</name>
</gene>
<dbReference type="EMBL" id="JAVDSJ010000001">
    <property type="protein sequence ID" value="MDR6582065.1"/>
    <property type="molecule type" value="Genomic_DNA"/>
</dbReference>
<dbReference type="Proteomes" id="UP001260715">
    <property type="component" value="Unassembled WGS sequence"/>
</dbReference>
<dbReference type="InterPro" id="IPR027417">
    <property type="entry name" value="P-loop_NTPase"/>
</dbReference>
<reference evidence="4 5" key="1">
    <citation type="submission" date="2023-07" db="EMBL/GenBank/DDBJ databases">
        <title>Sorghum-associated microbial communities from plants grown in Nebraska, USA.</title>
        <authorList>
            <person name="Schachtman D."/>
        </authorList>
    </citation>
    <scope>NUCLEOTIDE SEQUENCE [LARGE SCALE GENOMIC DNA]</scope>
    <source>
        <strain evidence="4 5">596</strain>
    </source>
</reference>
<name>A0ABU1P822_9BURK</name>
<comment type="caution">
    <text evidence="4">The sequence shown here is derived from an EMBL/GenBank/DDBJ whole genome shotgun (WGS) entry which is preliminary data.</text>
</comment>
<evidence type="ECO:0000313" key="4">
    <source>
        <dbReference type="EMBL" id="MDR6582065.1"/>
    </source>
</evidence>
<evidence type="ECO:0000313" key="5">
    <source>
        <dbReference type="Proteomes" id="UP001260715"/>
    </source>
</evidence>
<keyword evidence="4" id="KW-0966">Cell projection</keyword>
<dbReference type="PANTHER" id="PTHR43384">
    <property type="entry name" value="SEPTUM SITE-DETERMINING PROTEIN MIND HOMOLOG, CHLOROPLASTIC-RELATED"/>
    <property type="match status" value="1"/>
</dbReference>
<keyword evidence="5" id="KW-1185">Reference proteome</keyword>
<evidence type="ECO:0000259" key="3">
    <source>
        <dbReference type="Pfam" id="PF01656"/>
    </source>
</evidence>
<evidence type="ECO:0000256" key="1">
    <source>
        <dbReference type="ARBA" id="ARBA00022741"/>
    </source>
</evidence>